<dbReference type="EMBL" id="GBXM01059475">
    <property type="protein sequence ID" value="JAH49102.1"/>
    <property type="molecule type" value="Transcribed_RNA"/>
</dbReference>
<evidence type="ECO:0000313" key="1">
    <source>
        <dbReference type="EMBL" id="JAH49102.1"/>
    </source>
</evidence>
<sequence>MKFFDLVATFEKLSHLK</sequence>
<name>A0A0E9T6P2_ANGAN</name>
<reference evidence="1" key="2">
    <citation type="journal article" date="2015" name="Fish Shellfish Immunol.">
        <title>Early steps in the European eel (Anguilla anguilla)-Vibrio vulnificus interaction in the gills: Role of the RtxA13 toxin.</title>
        <authorList>
            <person name="Callol A."/>
            <person name="Pajuelo D."/>
            <person name="Ebbesson L."/>
            <person name="Teles M."/>
            <person name="MacKenzie S."/>
            <person name="Amaro C."/>
        </authorList>
    </citation>
    <scope>NUCLEOTIDE SEQUENCE</scope>
</reference>
<proteinExistence type="predicted"/>
<dbReference type="AlphaFoldDB" id="A0A0E9T6P2"/>
<accession>A0A0E9T6P2</accession>
<organism evidence="1">
    <name type="scientific">Anguilla anguilla</name>
    <name type="common">European freshwater eel</name>
    <name type="synonym">Muraena anguilla</name>
    <dbReference type="NCBI Taxonomy" id="7936"/>
    <lineage>
        <taxon>Eukaryota</taxon>
        <taxon>Metazoa</taxon>
        <taxon>Chordata</taxon>
        <taxon>Craniata</taxon>
        <taxon>Vertebrata</taxon>
        <taxon>Euteleostomi</taxon>
        <taxon>Actinopterygii</taxon>
        <taxon>Neopterygii</taxon>
        <taxon>Teleostei</taxon>
        <taxon>Anguilliformes</taxon>
        <taxon>Anguillidae</taxon>
        <taxon>Anguilla</taxon>
    </lineage>
</organism>
<protein>
    <submittedName>
        <fullName evidence="1">Uncharacterized protein</fullName>
    </submittedName>
</protein>
<reference evidence="1" key="1">
    <citation type="submission" date="2014-11" db="EMBL/GenBank/DDBJ databases">
        <authorList>
            <person name="Amaro Gonzalez C."/>
        </authorList>
    </citation>
    <scope>NUCLEOTIDE SEQUENCE</scope>
</reference>